<dbReference type="InterPro" id="IPR012944">
    <property type="entry name" value="SusD_RagB_dom"/>
</dbReference>
<dbReference type="PROSITE" id="PS51257">
    <property type="entry name" value="PROKAR_LIPOPROTEIN"/>
    <property type="match status" value="1"/>
</dbReference>
<dbReference type="GO" id="GO:0009279">
    <property type="term" value="C:cell outer membrane"/>
    <property type="evidence" value="ECO:0007669"/>
    <property type="project" value="UniProtKB-SubCell"/>
</dbReference>
<dbReference type="Gene3D" id="1.25.40.390">
    <property type="match status" value="1"/>
</dbReference>
<evidence type="ECO:0000259" key="6">
    <source>
        <dbReference type="Pfam" id="PF07980"/>
    </source>
</evidence>
<dbReference type="SUPFAM" id="SSF48452">
    <property type="entry name" value="TPR-like"/>
    <property type="match status" value="1"/>
</dbReference>
<evidence type="ECO:0000313" key="8">
    <source>
        <dbReference type="EMBL" id="SFF56507.1"/>
    </source>
</evidence>
<evidence type="ECO:0000259" key="7">
    <source>
        <dbReference type="Pfam" id="PF14322"/>
    </source>
</evidence>
<keyword evidence="5" id="KW-0998">Cell outer membrane</keyword>
<dbReference type="InterPro" id="IPR011990">
    <property type="entry name" value="TPR-like_helical_dom_sf"/>
</dbReference>
<dbReference type="STRING" id="655355.SAMN05216283_109118"/>
<gene>
    <name evidence="8" type="ORF">SAMN05216283_109118</name>
</gene>
<evidence type="ECO:0000256" key="2">
    <source>
        <dbReference type="ARBA" id="ARBA00006275"/>
    </source>
</evidence>
<evidence type="ECO:0000256" key="1">
    <source>
        <dbReference type="ARBA" id="ARBA00004442"/>
    </source>
</evidence>
<comment type="similarity">
    <text evidence="2">Belongs to the SusD family.</text>
</comment>
<proteinExistence type="inferred from homology"/>
<feature type="domain" description="RagB/SusD" evidence="6">
    <location>
        <begin position="304"/>
        <end position="570"/>
    </location>
</feature>
<dbReference type="Pfam" id="PF14322">
    <property type="entry name" value="SusD-like_3"/>
    <property type="match status" value="1"/>
</dbReference>
<keyword evidence="3" id="KW-0732">Signal</keyword>
<evidence type="ECO:0000256" key="3">
    <source>
        <dbReference type="ARBA" id="ARBA00022729"/>
    </source>
</evidence>
<sequence>MNDLKLLICFICLSSFFVSCQDEDFLDRYPLDQVTDAVFFTQPSDMKIYLNQFYNRSIFPHQYYHRGDIGSDIHMNDRTMDQRLEGTMTINSGPSLSYANVRAVNYFFDNYKKCEADFEEYQQYVGEAHFFRAFFYYQLLKNFGDVQWVAKQLQTNSPELYGTRDARNVVADQIIADLDSAAMYMTAEKTSGYSRLNKWIALLFQSRVALYEGTWEKYHAGSDFGVANAQPDKYLNKAAEAASQVMNSGLYDIYSTGSPATDYVDLFGLRDYTNNQEVMFWNKMDLDLNVSAKRKLDYLAYPWSFGITRSLADAYLCTDGKPIQVSPLFQGYNTIADEAKNRDPRFYQTIFTPDVPWKITDGDTVLWNEVYETKLFVNIDYTTPTGFQRRKHYNPHTEFHDLNFEETPSIQFRYAEVLLNYVEAKAELGSITQEDIDQTIKKLRDRVGMPNLILADIIADPKWEFPELSPIINEVRRERKIELALEELRFQDIARWAAADELIIGKKPLGAKKDQFNIVPAYAVDENGFLDPLGGALPQGWQFNPNRDYLYPIKENELVLNPNLGQNPGW</sequence>
<name>A0A1I2JTR5_9BACT</name>
<dbReference type="Pfam" id="PF07980">
    <property type="entry name" value="SusD_RagB"/>
    <property type="match status" value="1"/>
</dbReference>
<reference evidence="8 9" key="1">
    <citation type="submission" date="2016-10" db="EMBL/GenBank/DDBJ databases">
        <authorList>
            <person name="de Groot N.N."/>
        </authorList>
    </citation>
    <scope>NUCLEOTIDE SEQUENCE [LARGE SCALE GENOMIC DNA]</scope>
    <source>
        <strain evidence="8 9">CGMCC 1.9156</strain>
    </source>
</reference>
<evidence type="ECO:0000313" key="9">
    <source>
        <dbReference type="Proteomes" id="UP000198964"/>
    </source>
</evidence>
<protein>
    <submittedName>
        <fullName evidence="8">Starch-binding associating with outer membrane</fullName>
    </submittedName>
</protein>
<dbReference type="AlphaFoldDB" id="A0A1I2JTR5"/>
<dbReference type="EMBL" id="FONW01000009">
    <property type="protein sequence ID" value="SFF56507.1"/>
    <property type="molecule type" value="Genomic_DNA"/>
</dbReference>
<dbReference type="Proteomes" id="UP000198964">
    <property type="component" value="Unassembled WGS sequence"/>
</dbReference>
<dbReference type="RefSeq" id="WP_093920800.1">
    <property type="nucleotide sequence ID" value="NZ_FONW01000009.1"/>
</dbReference>
<keyword evidence="4" id="KW-0472">Membrane</keyword>
<feature type="domain" description="SusD-like N-terminal" evidence="7">
    <location>
        <begin position="69"/>
        <end position="210"/>
    </location>
</feature>
<organism evidence="8 9">
    <name type="scientific">Sunxiuqinia elliptica</name>
    <dbReference type="NCBI Taxonomy" id="655355"/>
    <lineage>
        <taxon>Bacteria</taxon>
        <taxon>Pseudomonadati</taxon>
        <taxon>Bacteroidota</taxon>
        <taxon>Bacteroidia</taxon>
        <taxon>Marinilabiliales</taxon>
        <taxon>Prolixibacteraceae</taxon>
        <taxon>Sunxiuqinia</taxon>
    </lineage>
</organism>
<evidence type="ECO:0000256" key="5">
    <source>
        <dbReference type="ARBA" id="ARBA00023237"/>
    </source>
</evidence>
<comment type="subcellular location">
    <subcellularLocation>
        <location evidence="1">Cell outer membrane</location>
    </subcellularLocation>
</comment>
<accession>A0A1I2JTR5</accession>
<keyword evidence="9" id="KW-1185">Reference proteome</keyword>
<evidence type="ECO:0000256" key="4">
    <source>
        <dbReference type="ARBA" id="ARBA00023136"/>
    </source>
</evidence>
<dbReference type="InterPro" id="IPR033985">
    <property type="entry name" value="SusD-like_N"/>
</dbReference>